<name>A0A069PFW8_9BURK</name>
<protein>
    <submittedName>
        <fullName evidence="1">Uncharacterized protein</fullName>
    </submittedName>
</protein>
<dbReference type="Proteomes" id="UP000027466">
    <property type="component" value="Unassembled WGS sequence"/>
</dbReference>
<accession>A0A069PFW8</accession>
<comment type="caution">
    <text evidence="1">The sequence shown here is derived from an EMBL/GenBank/DDBJ whole genome shotgun (WGS) entry which is preliminary data.</text>
</comment>
<reference evidence="1 2" key="1">
    <citation type="submission" date="2014-03" db="EMBL/GenBank/DDBJ databases">
        <title>Draft Genome Sequences of Four Burkholderia Strains.</title>
        <authorList>
            <person name="Liu X.Y."/>
            <person name="Li C.X."/>
            <person name="Xu J.H."/>
        </authorList>
    </citation>
    <scope>NUCLEOTIDE SEQUENCE [LARGE SCALE GENOMIC DNA]</scope>
    <source>
        <strain evidence="1 2">DSM 50014</strain>
    </source>
</reference>
<dbReference type="RefSeq" id="WP_035939313.1">
    <property type="nucleotide sequence ID" value="NZ_CCNS02000124.1"/>
</dbReference>
<dbReference type="AlphaFoldDB" id="A0A069PFW8"/>
<proteinExistence type="predicted"/>
<sequence>MIVPGVAIADDVARGRPGAAPLSDAILPRKIVLALPNTRRAVQRRGPAWKANATDIGSPYVPHMKLVFPSSGAFK</sequence>
<dbReference type="EMBL" id="JFHC01000058">
    <property type="protein sequence ID" value="KDR39495.1"/>
    <property type="molecule type" value="Genomic_DNA"/>
</dbReference>
<evidence type="ECO:0000313" key="1">
    <source>
        <dbReference type="EMBL" id="KDR39495.1"/>
    </source>
</evidence>
<keyword evidence="2" id="KW-1185">Reference proteome</keyword>
<organism evidence="1 2">
    <name type="scientific">Caballeronia glathei</name>
    <dbReference type="NCBI Taxonomy" id="60547"/>
    <lineage>
        <taxon>Bacteria</taxon>
        <taxon>Pseudomonadati</taxon>
        <taxon>Pseudomonadota</taxon>
        <taxon>Betaproteobacteria</taxon>
        <taxon>Burkholderiales</taxon>
        <taxon>Burkholderiaceae</taxon>
        <taxon>Caballeronia</taxon>
    </lineage>
</organism>
<dbReference type="STRING" id="60547.GCA_000751215_06242"/>
<evidence type="ECO:0000313" key="2">
    <source>
        <dbReference type="Proteomes" id="UP000027466"/>
    </source>
</evidence>
<gene>
    <name evidence="1" type="ORF">BG61_31705</name>
</gene>